<protein>
    <submittedName>
        <fullName evidence="1">Uncharacterized protein</fullName>
    </submittedName>
</protein>
<proteinExistence type="predicted"/>
<dbReference type="AlphaFoldDB" id="A0A1J7IG30"/>
<name>A0A1J7IG30_LUPAN</name>
<gene>
    <name evidence="1" type="ORF">TanjilG_14319</name>
</gene>
<evidence type="ECO:0000313" key="2">
    <source>
        <dbReference type="Proteomes" id="UP000188354"/>
    </source>
</evidence>
<dbReference type="Proteomes" id="UP000188354">
    <property type="component" value="Chromosome LG05"/>
</dbReference>
<dbReference type="Gramene" id="OIW11779">
    <property type="protein sequence ID" value="OIW11779"/>
    <property type="gene ID" value="TanjilG_14319"/>
</dbReference>
<evidence type="ECO:0000313" key="1">
    <source>
        <dbReference type="EMBL" id="OIW11779.1"/>
    </source>
</evidence>
<organism evidence="1 2">
    <name type="scientific">Lupinus angustifolius</name>
    <name type="common">Narrow-leaved blue lupine</name>
    <dbReference type="NCBI Taxonomy" id="3871"/>
    <lineage>
        <taxon>Eukaryota</taxon>
        <taxon>Viridiplantae</taxon>
        <taxon>Streptophyta</taxon>
        <taxon>Embryophyta</taxon>
        <taxon>Tracheophyta</taxon>
        <taxon>Spermatophyta</taxon>
        <taxon>Magnoliopsida</taxon>
        <taxon>eudicotyledons</taxon>
        <taxon>Gunneridae</taxon>
        <taxon>Pentapetalae</taxon>
        <taxon>rosids</taxon>
        <taxon>fabids</taxon>
        <taxon>Fabales</taxon>
        <taxon>Fabaceae</taxon>
        <taxon>Papilionoideae</taxon>
        <taxon>50 kb inversion clade</taxon>
        <taxon>genistoids sensu lato</taxon>
        <taxon>core genistoids</taxon>
        <taxon>Genisteae</taxon>
        <taxon>Lupinus</taxon>
    </lineage>
</organism>
<sequence>MGYFGMDHYSPAYNFCDKIRPNEENMKEEHVKDGSQEIQTLPLFPVHCEDIHGYCNLKSNSSNYVGGGCEWC</sequence>
<accession>A0A1J7IG30</accession>
<dbReference type="EMBL" id="CM007365">
    <property type="protein sequence ID" value="OIW11779.1"/>
    <property type="molecule type" value="Genomic_DNA"/>
</dbReference>
<reference evidence="1 2" key="1">
    <citation type="journal article" date="2017" name="Plant Biotechnol. J.">
        <title>A comprehensive draft genome sequence for lupin (Lupinus angustifolius), an emerging health food: insights into plant-microbe interactions and legume evolution.</title>
        <authorList>
            <person name="Hane J.K."/>
            <person name="Ming Y."/>
            <person name="Kamphuis L.G."/>
            <person name="Nelson M.N."/>
            <person name="Garg G."/>
            <person name="Atkins C.A."/>
            <person name="Bayer P.E."/>
            <person name="Bravo A."/>
            <person name="Bringans S."/>
            <person name="Cannon S."/>
            <person name="Edwards D."/>
            <person name="Foley R."/>
            <person name="Gao L.L."/>
            <person name="Harrison M.J."/>
            <person name="Huang W."/>
            <person name="Hurgobin B."/>
            <person name="Li S."/>
            <person name="Liu C.W."/>
            <person name="McGrath A."/>
            <person name="Morahan G."/>
            <person name="Murray J."/>
            <person name="Weller J."/>
            <person name="Jian J."/>
            <person name="Singh K.B."/>
        </authorList>
    </citation>
    <scope>NUCLEOTIDE SEQUENCE [LARGE SCALE GENOMIC DNA]</scope>
    <source>
        <strain evidence="2">cv. Tanjil</strain>
        <tissue evidence="1">Whole plant</tissue>
    </source>
</reference>
<keyword evidence="2" id="KW-1185">Reference proteome</keyword>